<protein>
    <submittedName>
        <fullName evidence="1">Uncharacterized protein</fullName>
    </submittedName>
</protein>
<evidence type="ECO:0000313" key="1">
    <source>
        <dbReference type="EMBL" id="MBB4191906.1"/>
    </source>
</evidence>
<keyword evidence="2" id="KW-1185">Reference proteome</keyword>
<sequence length="108" mass="11991">MADRIQLEPVTMSMDISSTRTTNTIVHFSAPFALPDLAGEMHPAGDYKIAQDEEPIEGLSWLAYRRVATYIHLPSIAQGNRLRRIVRIEPTALADLLAATNATEELSR</sequence>
<name>A0A7W6MG21_9HYPH</name>
<accession>A0A7W6MG21</accession>
<dbReference type="RefSeq" id="WP_432443122.1">
    <property type="nucleotide sequence ID" value="NZ_JACIFV010000005.1"/>
</dbReference>
<dbReference type="Proteomes" id="UP000524492">
    <property type="component" value="Unassembled WGS sequence"/>
</dbReference>
<proteinExistence type="predicted"/>
<gene>
    <name evidence="1" type="ORF">GGD53_002059</name>
</gene>
<comment type="caution">
    <text evidence="1">The sequence shown here is derived from an EMBL/GenBank/DDBJ whole genome shotgun (WGS) entry which is preliminary data.</text>
</comment>
<reference evidence="1 2" key="1">
    <citation type="submission" date="2020-08" db="EMBL/GenBank/DDBJ databases">
        <title>Genomic Encyclopedia of Type Strains, Phase IV (KMG-V): Genome sequencing to study the core and pangenomes of soil and plant-associated prokaryotes.</title>
        <authorList>
            <person name="Whitman W."/>
        </authorList>
    </citation>
    <scope>NUCLEOTIDE SEQUENCE [LARGE SCALE GENOMIC DNA]</scope>
    <source>
        <strain evidence="1 2">SEMIA 4074</strain>
    </source>
</reference>
<organism evidence="1 2">
    <name type="scientific">Rhizobium aethiopicum</name>
    <dbReference type="NCBI Taxonomy" id="1138170"/>
    <lineage>
        <taxon>Bacteria</taxon>
        <taxon>Pseudomonadati</taxon>
        <taxon>Pseudomonadota</taxon>
        <taxon>Alphaproteobacteria</taxon>
        <taxon>Hyphomicrobiales</taxon>
        <taxon>Rhizobiaceae</taxon>
        <taxon>Rhizobium/Agrobacterium group</taxon>
        <taxon>Rhizobium</taxon>
    </lineage>
</organism>
<dbReference type="AlphaFoldDB" id="A0A7W6MG21"/>
<evidence type="ECO:0000313" key="2">
    <source>
        <dbReference type="Proteomes" id="UP000524492"/>
    </source>
</evidence>
<dbReference type="EMBL" id="JACIFV010000005">
    <property type="protein sequence ID" value="MBB4191906.1"/>
    <property type="molecule type" value="Genomic_DNA"/>
</dbReference>